<keyword evidence="1" id="KW-0479">Metal-binding</keyword>
<dbReference type="PANTHER" id="PTHR24379">
    <property type="entry name" value="KRAB AND ZINC FINGER DOMAIN-CONTAINING"/>
    <property type="match status" value="1"/>
</dbReference>
<dbReference type="PROSITE" id="PS00028">
    <property type="entry name" value="ZINC_FINGER_C2H2_1"/>
    <property type="match status" value="1"/>
</dbReference>
<dbReference type="FunFam" id="3.30.160.60:FF:000100">
    <property type="entry name" value="Zinc finger 45-like"/>
    <property type="match status" value="1"/>
</dbReference>
<sequence length="242" mass="29065">MWRGTKVPMLHLQSAVCAEKIPDYCPYSCLECERRYKNKKHLREHQKYECNRIPQISCPHCRRMFMRKSALNRHVKFNCKEISRYLISKIFQNNIGEYVCPSCFRSYKHKTSVYTHLKHDCGKTRMYFCTPCDFSCKHEHVLMRHRLTLTHKKKQRIFSLEQLKAMMGSQNLFACKTCGRAYKRKSSLYNHMRWECGKEPQFKCSYCPYKGKQKIHFIMHVMAKHKEHKADVLNNTYSKEAK</sequence>
<feature type="domain" description="C2H2-type" evidence="6">
    <location>
        <begin position="56"/>
        <end position="83"/>
    </location>
</feature>
<feature type="domain" description="C2H2-type" evidence="6">
    <location>
        <begin position="27"/>
        <end position="54"/>
    </location>
</feature>
<evidence type="ECO:0000256" key="2">
    <source>
        <dbReference type="ARBA" id="ARBA00022737"/>
    </source>
</evidence>
<keyword evidence="3 5" id="KW-0863">Zinc-finger</keyword>
<evidence type="ECO:0000256" key="4">
    <source>
        <dbReference type="ARBA" id="ARBA00022833"/>
    </source>
</evidence>
<evidence type="ECO:0000256" key="5">
    <source>
        <dbReference type="PROSITE-ProRule" id="PRU00042"/>
    </source>
</evidence>
<dbReference type="AlphaFoldDB" id="U4UFU0"/>
<evidence type="ECO:0000313" key="8">
    <source>
        <dbReference type="Proteomes" id="UP000030742"/>
    </source>
</evidence>
<keyword evidence="4" id="KW-0862">Zinc</keyword>
<keyword evidence="2" id="KW-0677">Repeat</keyword>
<dbReference type="SUPFAM" id="SSF57667">
    <property type="entry name" value="beta-beta-alpha zinc fingers"/>
    <property type="match status" value="2"/>
</dbReference>
<gene>
    <name evidence="7" type="ORF">D910_06823</name>
</gene>
<name>U4UFU0_DENPD</name>
<feature type="domain" description="C2H2-type" evidence="6">
    <location>
        <begin position="173"/>
        <end position="200"/>
    </location>
</feature>
<reference evidence="7 8" key="1">
    <citation type="journal article" date="2013" name="Genome Biol.">
        <title>Draft genome of the mountain pine beetle, Dendroctonus ponderosae Hopkins, a major forest pest.</title>
        <authorList>
            <person name="Keeling C.I."/>
            <person name="Yuen M.M."/>
            <person name="Liao N.Y."/>
            <person name="Docking T.R."/>
            <person name="Chan S.K."/>
            <person name="Taylor G.A."/>
            <person name="Palmquist D.L."/>
            <person name="Jackman S.D."/>
            <person name="Nguyen A."/>
            <person name="Li M."/>
            <person name="Henderson H."/>
            <person name="Janes J.K."/>
            <person name="Zhao Y."/>
            <person name="Pandoh P."/>
            <person name="Moore R."/>
            <person name="Sperling F.A."/>
            <person name="Huber D.P."/>
            <person name="Birol I."/>
            <person name="Jones S.J."/>
            <person name="Bohlmann J."/>
        </authorList>
    </citation>
    <scope>NUCLEOTIDE SEQUENCE</scope>
</reference>
<dbReference type="Proteomes" id="UP000030742">
    <property type="component" value="Unassembled WGS sequence"/>
</dbReference>
<dbReference type="InterPro" id="IPR036236">
    <property type="entry name" value="Znf_C2H2_sf"/>
</dbReference>
<evidence type="ECO:0000259" key="6">
    <source>
        <dbReference type="PROSITE" id="PS50157"/>
    </source>
</evidence>
<evidence type="ECO:0000256" key="1">
    <source>
        <dbReference type="ARBA" id="ARBA00022723"/>
    </source>
</evidence>
<dbReference type="InterPro" id="IPR013087">
    <property type="entry name" value="Znf_C2H2_type"/>
</dbReference>
<protein>
    <recommendedName>
        <fullName evidence="6">C2H2-type domain-containing protein</fullName>
    </recommendedName>
</protein>
<dbReference type="GO" id="GO:0008270">
    <property type="term" value="F:zinc ion binding"/>
    <property type="evidence" value="ECO:0007669"/>
    <property type="project" value="UniProtKB-KW"/>
</dbReference>
<dbReference type="PANTHER" id="PTHR24379:SF121">
    <property type="entry name" value="C2H2-TYPE DOMAIN-CONTAINING PROTEIN"/>
    <property type="match status" value="1"/>
</dbReference>
<proteinExistence type="predicted"/>
<dbReference type="SMART" id="SM00355">
    <property type="entry name" value="ZnF_C2H2"/>
    <property type="match status" value="6"/>
</dbReference>
<dbReference type="Gene3D" id="3.30.160.60">
    <property type="entry name" value="Classic Zinc Finger"/>
    <property type="match status" value="2"/>
</dbReference>
<organism evidence="7 8">
    <name type="scientific">Dendroctonus ponderosae</name>
    <name type="common">Mountain pine beetle</name>
    <dbReference type="NCBI Taxonomy" id="77166"/>
    <lineage>
        <taxon>Eukaryota</taxon>
        <taxon>Metazoa</taxon>
        <taxon>Ecdysozoa</taxon>
        <taxon>Arthropoda</taxon>
        <taxon>Hexapoda</taxon>
        <taxon>Insecta</taxon>
        <taxon>Pterygota</taxon>
        <taxon>Neoptera</taxon>
        <taxon>Endopterygota</taxon>
        <taxon>Coleoptera</taxon>
        <taxon>Polyphaga</taxon>
        <taxon>Cucujiformia</taxon>
        <taxon>Curculionidae</taxon>
        <taxon>Scolytinae</taxon>
        <taxon>Dendroctonus</taxon>
    </lineage>
</organism>
<dbReference type="PROSITE" id="PS50157">
    <property type="entry name" value="ZINC_FINGER_C2H2_2"/>
    <property type="match status" value="3"/>
</dbReference>
<dbReference type="EMBL" id="KB632169">
    <property type="protein sequence ID" value="ERL89456.1"/>
    <property type="molecule type" value="Genomic_DNA"/>
</dbReference>
<accession>U4UFU0</accession>
<evidence type="ECO:0000313" key="7">
    <source>
        <dbReference type="EMBL" id="ERL89456.1"/>
    </source>
</evidence>
<evidence type="ECO:0000256" key="3">
    <source>
        <dbReference type="ARBA" id="ARBA00022771"/>
    </source>
</evidence>
<dbReference type="Pfam" id="PF00096">
    <property type="entry name" value="zf-C2H2"/>
    <property type="match status" value="3"/>
</dbReference>